<reference evidence="1" key="1">
    <citation type="submission" date="2013-12" db="EMBL/GenBank/DDBJ databases">
        <authorList>
            <person name="Aslett M."/>
        </authorList>
    </citation>
    <scope>NUCLEOTIDE SEQUENCE [LARGE SCALE GENOMIC DNA]</scope>
    <source>
        <strain evidence="1">Lindley</strain>
    </source>
</reference>
<organism evidence="1 2">
    <name type="scientific">Globodera pallida</name>
    <name type="common">Potato cyst nematode worm</name>
    <name type="synonym">Heterodera pallida</name>
    <dbReference type="NCBI Taxonomy" id="36090"/>
    <lineage>
        <taxon>Eukaryota</taxon>
        <taxon>Metazoa</taxon>
        <taxon>Ecdysozoa</taxon>
        <taxon>Nematoda</taxon>
        <taxon>Chromadorea</taxon>
        <taxon>Rhabditida</taxon>
        <taxon>Tylenchina</taxon>
        <taxon>Tylenchomorpha</taxon>
        <taxon>Tylenchoidea</taxon>
        <taxon>Heteroderidae</taxon>
        <taxon>Heteroderinae</taxon>
        <taxon>Globodera</taxon>
    </lineage>
</organism>
<protein>
    <submittedName>
        <fullName evidence="2">Phage protein</fullName>
    </submittedName>
</protein>
<accession>A0A183BI52</accession>
<reference evidence="1" key="2">
    <citation type="submission" date="2014-05" db="EMBL/GenBank/DDBJ databases">
        <title>The genome and life-stage specific transcriptomes of Globodera pallida elucidate key aspects of plant parasitism by a cyst nematode.</title>
        <authorList>
            <person name="Cotton J.A."/>
            <person name="Lilley C.J."/>
            <person name="Jones L.M."/>
            <person name="Kikuchi T."/>
            <person name="Reid A.J."/>
            <person name="Thorpe P."/>
            <person name="Tsai I.J."/>
            <person name="Beasley H."/>
            <person name="Blok V."/>
            <person name="Cock P.J.A."/>
            <person name="Van den Akker S.E."/>
            <person name="Holroyd N."/>
            <person name="Hunt M."/>
            <person name="Mantelin S."/>
            <person name="Naghra H."/>
            <person name="Pain A."/>
            <person name="Palomares-Rius J.E."/>
            <person name="Zarowiecki M."/>
            <person name="Berriman M."/>
            <person name="Jones J.T."/>
            <person name="Urwin P.E."/>
        </authorList>
    </citation>
    <scope>NUCLEOTIDE SEQUENCE [LARGE SCALE GENOMIC DNA]</scope>
    <source>
        <strain evidence="1">Lindley</strain>
    </source>
</reference>
<dbReference type="Proteomes" id="UP000050741">
    <property type="component" value="Unassembled WGS sequence"/>
</dbReference>
<proteinExistence type="predicted"/>
<dbReference type="WBParaSite" id="GPLIN_000028100">
    <property type="protein sequence ID" value="GPLIN_000028100"/>
    <property type="gene ID" value="GPLIN_000028100"/>
</dbReference>
<keyword evidence="1" id="KW-1185">Reference proteome</keyword>
<evidence type="ECO:0000313" key="1">
    <source>
        <dbReference type="Proteomes" id="UP000050741"/>
    </source>
</evidence>
<dbReference type="AlphaFoldDB" id="A0A183BI52"/>
<reference evidence="2" key="3">
    <citation type="submission" date="2016-06" db="UniProtKB">
        <authorList>
            <consortium name="WormBaseParasite"/>
        </authorList>
    </citation>
    <scope>IDENTIFICATION</scope>
</reference>
<name>A0A183BI52_GLOPA</name>
<sequence length="107" mass="12253">MRLSREKLDDLAKNAMKETAQLKGIITKKLDELVTKCHNAELDAMKDIISDIGMFDGAAYKLLVRFEHEELDNTDFCAELKKAVAEDTKMVSTAYNVKQDNELRRMK</sequence>
<evidence type="ECO:0000313" key="2">
    <source>
        <dbReference type="WBParaSite" id="GPLIN_000028100"/>
    </source>
</evidence>